<sequence>MQKQLRIIFYNRDTGHIILDIFMTYFKIQKNKLMKMPDDDLKDTLKQQLDRLKTHLNIPSDIDDDKLMSDVIDFALETIKLNLFK</sequence>
<name>A0A2H0V4H0_9BACT</name>
<proteinExistence type="predicted"/>
<organism evidence="1 2">
    <name type="scientific">Candidatus Falkowbacteria bacterium CG10_big_fil_rev_8_21_14_0_10_39_11</name>
    <dbReference type="NCBI Taxonomy" id="1974565"/>
    <lineage>
        <taxon>Bacteria</taxon>
        <taxon>Candidatus Falkowiibacteriota</taxon>
    </lineage>
</organism>
<evidence type="ECO:0000313" key="1">
    <source>
        <dbReference type="EMBL" id="PIR93958.1"/>
    </source>
</evidence>
<gene>
    <name evidence="1" type="ORF">COT97_03785</name>
</gene>
<comment type="caution">
    <text evidence="1">The sequence shown here is derived from an EMBL/GenBank/DDBJ whole genome shotgun (WGS) entry which is preliminary data.</text>
</comment>
<reference evidence="2" key="1">
    <citation type="submission" date="2017-09" db="EMBL/GenBank/DDBJ databases">
        <title>Depth-based differentiation of microbial function through sediment-hosted aquifers and enrichment of novel symbionts in the deep terrestrial subsurface.</title>
        <authorList>
            <person name="Probst A.J."/>
            <person name="Ladd B."/>
            <person name="Jarett J.K."/>
            <person name="Geller-Mcgrath D.E."/>
            <person name="Sieber C.M.K."/>
            <person name="Emerson J.B."/>
            <person name="Anantharaman K."/>
            <person name="Thomas B.C."/>
            <person name="Malmstrom R."/>
            <person name="Stieglmeier M."/>
            <person name="Klingl A."/>
            <person name="Woyke T."/>
            <person name="Ryan C.M."/>
            <person name="Banfield J.F."/>
        </authorList>
    </citation>
    <scope>NUCLEOTIDE SEQUENCE [LARGE SCALE GENOMIC DNA]</scope>
</reference>
<dbReference type="InterPro" id="IPR021146">
    <property type="entry name" value="Phage_gp6-like_head-tail"/>
</dbReference>
<dbReference type="Proteomes" id="UP000229901">
    <property type="component" value="Unassembled WGS sequence"/>
</dbReference>
<dbReference type="AlphaFoldDB" id="A0A2H0V4H0"/>
<accession>A0A2H0V4H0</accession>
<dbReference type="Pfam" id="PF05135">
    <property type="entry name" value="Phage_connect_1"/>
    <property type="match status" value="1"/>
</dbReference>
<dbReference type="EMBL" id="PFAP01000027">
    <property type="protein sequence ID" value="PIR93958.1"/>
    <property type="molecule type" value="Genomic_DNA"/>
</dbReference>
<evidence type="ECO:0000313" key="2">
    <source>
        <dbReference type="Proteomes" id="UP000229901"/>
    </source>
</evidence>
<protein>
    <submittedName>
        <fullName evidence="1">Uncharacterized protein</fullName>
    </submittedName>
</protein>